<dbReference type="InterPro" id="IPR030395">
    <property type="entry name" value="GP_PDE_dom"/>
</dbReference>
<evidence type="ECO:0000259" key="1">
    <source>
        <dbReference type="PROSITE" id="PS51704"/>
    </source>
</evidence>
<dbReference type="RefSeq" id="WP_239674349.1">
    <property type="nucleotide sequence ID" value="NZ_CP049742.1"/>
</dbReference>
<evidence type="ECO:0000313" key="2">
    <source>
        <dbReference type="EMBL" id="QPC46812.1"/>
    </source>
</evidence>
<dbReference type="AlphaFoldDB" id="A0A7S8CBC9"/>
<dbReference type="Gene3D" id="3.20.20.190">
    <property type="entry name" value="Phosphatidylinositol (PI) phosphodiesterase"/>
    <property type="match status" value="1"/>
</dbReference>
<dbReference type="CDD" id="cd08563">
    <property type="entry name" value="GDPD_TtGDE_like"/>
    <property type="match status" value="1"/>
</dbReference>
<sequence>MTLIFAHRGAAGTYPENTMLAFEKALEVGADGIELDVQLSADGEVVVIHDETIDRTTNGSGEVRNFTLQELQSFQASYTFNVGNRFTPIPTLREVFQFLTTNRLVCNIELKNSVVEYFGLDRKVFELIQEFGLSDRVIISSFHHRSLMHMKQFAPQLEYSPLYGEPLFQPWDYVRMMGLSSVHPAYRTLDTFTVQKFAENNIAIRCYTVNAKKRIKQALIWGVEAIFTDYPERAITLKKEVD</sequence>
<dbReference type="GO" id="GO:0008081">
    <property type="term" value="F:phosphoric diester hydrolase activity"/>
    <property type="evidence" value="ECO:0007669"/>
    <property type="project" value="InterPro"/>
</dbReference>
<dbReference type="Pfam" id="PF03009">
    <property type="entry name" value="GDPD"/>
    <property type="match status" value="1"/>
</dbReference>
<dbReference type="PROSITE" id="PS51704">
    <property type="entry name" value="GP_PDE"/>
    <property type="match status" value="1"/>
</dbReference>
<evidence type="ECO:0000313" key="3">
    <source>
        <dbReference type="Proteomes" id="UP000593626"/>
    </source>
</evidence>
<gene>
    <name evidence="2" type="ORF">G8O30_07470</name>
</gene>
<dbReference type="PANTHER" id="PTHR46211">
    <property type="entry name" value="GLYCEROPHOSPHORYL DIESTER PHOSPHODIESTERASE"/>
    <property type="match status" value="1"/>
</dbReference>
<dbReference type="Proteomes" id="UP000593626">
    <property type="component" value="Chromosome"/>
</dbReference>
<protein>
    <submittedName>
        <fullName evidence="2">Glycerophosphodiester phosphodiesterase</fullName>
    </submittedName>
</protein>
<keyword evidence="3" id="KW-1185">Reference proteome</keyword>
<dbReference type="SUPFAM" id="SSF51695">
    <property type="entry name" value="PLC-like phosphodiesterases"/>
    <property type="match status" value="1"/>
</dbReference>
<dbReference type="InterPro" id="IPR017946">
    <property type="entry name" value="PLC-like_Pdiesterase_TIM-brl"/>
</dbReference>
<dbReference type="GO" id="GO:0006629">
    <property type="term" value="P:lipid metabolic process"/>
    <property type="evidence" value="ECO:0007669"/>
    <property type="project" value="InterPro"/>
</dbReference>
<reference evidence="2 3" key="1">
    <citation type="submission" date="2019-07" db="EMBL/GenBank/DDBJ databases">
        <title>Genome sequence of 2 isolates from Red Sea Mangroves.</title>
        <authorList>
            <person name="Sefrji F."/>
            <person name="Michoud G."/>
            <person name="Merlino G."/>
            <person name="Daffonchio D."/>
        </authorList>
    </citation>
    <scope>NUCLEOTIDE SEQUENCE [LARGE SCALE GENOMIC DNA]</scope>
    <source>
        <strain evidence="2 3">R1DC41</strain>
    </source>
</reference>
<feature type="domain" description="GP-PDE" evidence="1">
    <location>
        <begin position="2"/>
        <end position="238"/>
    </location>
</feature>
<dbReference type="KEGG" id="mcui:G8O30_07470"/>
<name>A0A7S8CBC9_9BACI</name>
<dbReference type="PANTHER" id="PTHR46211:SF1">
    <property type="entry name" value="GLYCEROPHOSPHODIESTER PHOSPHODIESTERASE, CYTOPLASMIC"/>
    <property type="match status" value="1"/>
</dbReference>
<accession>A0A7S8CBC9</accession>
<organism evidence="2 3">
    <name type="scientific">Mangrovibacillus cuniculi</name>
    <dbReference type="NCBI Taxonomy" id="2593652"/>
    <lineage>
        <taxon>Bacteria</taxon>
        <taxon>Bacillati</taxon>
        <taxon>Bacillota</taxon>
        <taxon>Bacilli</taxon>
        <taxon>Bacillales</taxon>
        <taxon>Bacillaceae</taxon>
        <taxon>Mangrovibacillus</taxon>
    </lineage>
</organism>
<dbReference type="EMBL" id="CP049742">
    <property type="protein sequence ID" value="QPC46812.1"/>
    <property type="molecule type" value="Genomic_DNA"/>
</dbReference>
<proteinExistence type="predicted"/>